<protein>
    <recommendedName>
        <fullName evidence="3">DUF4367 domain-containing protein</fullName>
    </recommendedName>
</protein>
<sequence>MAIDGVLAKQLAVLADEEMSEHEAFAVKAALLKRIEQEVPKRGWHSRSMGIPMAAAAAVIVCGVAVTSVVHHGTVRHPIHVTATDAMANSMGISIPTVSEPHVRPPTTYTPIPLSNPPATSPNKMRPTHLYGLAALQQADFKVKVPYIPTGYKPTNMMLVKEAAANSEMVQQYFKDNQGDQIIVSVVKEPTPSFFAMGGTHETTFDNTHVQVIGWSASGHSYVFIQDGLLYRVDNVPKSRTKFLPEDDIVGWQVVDSLINGTATYN</sequence>
<dbReference type="EMBL" id="JAUSTP010000011">
    <property type="protein sequence ID" value="MDQ0189815.1"/>
    <property type="molecule type" value="Genomic_DNA"/>
</dbReference>
<accession>A0ABT9XI78</accession>
<organism evidence="1 2">
    <name type="scientific">Alicyclobacillus cycloheptanicus</name>
    <dbReference type="NCBI Taxonomy" id="1457"/>
    <lineage>
        <taxon>Bacteria</taxon>
        <taxon>Bacillati</taxon>
        <taxon>Bacillota</taxon>
        <taxon>Bacilli</taxon>
        <taxon>Bacillales</taxon>
        <taxon>Alicyclobacillaceae</taxon>
        <taxon>Alicyclobacillus</taxon>
    </lineage>
</organism>
<proteinExistence type="predicted"/>
<evidence type="ECO:0000313" key="1">
    <source>
        <dbReference type="EMBL" id="MDQ0189815.1"/>
    </source>
</evidence>
<gene>
    <name evidence="1" type="ORF">J2S03_001662</name>
</gene>
<comment type="caution">
    <text evidence="1">The sequence shown here is derived from an EMBL/GenBank/DDBJ whole genome shotgun (WGS) entry which is preliminary data.</text>
</comment>
<dbReference type="RefSeq" id="WP_274457296.1">
    <property type="nucleotide sequence ID" value="NZ_CP067097.1"/>
</dbReference>
<name>A0ABT9XI78_9BACL</name>
<reference evidence="1 2" key="1">
    <citation type="submission" date="2023-07" db="EMBL/GenBank/DDBJ databases">
        <title>Genomic Encyclopedia of Type Strains, Phase IV (KMG-IV): sequencing the most valuable type-strain genomes for metagenomic binning, comparative biology and taxonomic classification.</title>
        <authorList>
            <person name="Goeker M."/>
        </authorList>
    </citation>
    <scope>NUCLEOTIDE SEQUENCE [LARGE SCALE GENOMIC DNA]</scope>
    <source>
        <strain evidence="1 2">DSM 4006</strain>
    </source>
</reference>
<evidence type="ECO:0000313" key="2">
    <source>
        <dbReference type="Proteomes" id="UP001232973"/>
    </source>
</evidence>
<evidence type="ECO:0008006" key="3">
    <source>
        <dbReference type="Google" id="ProtNLM"/>
    </source>
</evidence>
<dbReference type="Proteomes" id="UP001232973">
    <property type="component" value="Unassembled WGS sequence"/>
</dbReference>
<keyword evidence="2" id="KW-1185">Reference proteome</keyword>